<dbReference type="EMBL" id="JARKIE010000316">
    <property type="protein sequence ID" value="KAJ7654851.1"/>
    <property type="molecule type" value="Genomic_DNA"/>
</dbReference>
<evidence type="ECO:0000313" key="2">
    <source>
        <dbReference type="Proteomes" id="UP001221757"/>
    </source>
</evidence>
<keyword evidence="2" id="KW-1185">Reference proteome</keyword>
<organism evidence="1 2">
    <name type="scientific">Mycena rosella</name>
    <name type="common">Pink bonnet</name>
    <name type="synonym">Agaricus rosellus</name>
    <dbReference type="NCBI Taxonomy" id="1033263"/>
    <lineage>
        <taxon>Eukaryota</taxon>
        <taxon>Fungi</taxon>
        <taxon>Dikarya</taxon>
        <taxon>Basidiomycota</taxon>
        <taxon>Agaricomycotina</taxon>
        <taxon>Agaricomycetes</taxon>
        <taxon>Agaricomycetidae</taxon>
        <taxon>Agaricales</taxon>
        <taxon>Marasmiineae</taxon>
        <taxon>Mycenaceae</taxon>
        <taxon>Mycena</taxon>
    </lineage>
</organism>
<gene>
    <name evidence="1" type="ORF">B0H17DRAFT_1214194</name>
</gene>
<dbReference type="Proteomes" id="UP001221757">
    <property type="component" value="Unassembled WGS sequence"/>
</dbReference>
<dbReference type="AlphaFoldDB" id="A0AAD7G4P3"/>
<accession>A0AAD7G4P3</accession>
<name>A0AAD7G4P3_MYCRO</name>
<evidence type="ECO:0000313" key="1">
    <source>
        <dbReference type="EMBL" id="KAJ7654851.1"/>
    </source>
</evidence>
<comment type="caution">
    <text evidence="1">The sequence shown here is derived from an EMBL/GenBank/DDBJ whole genome shotgun (WGS) entry which is preliminary data.</text>
</comment>
<sequence>MISTRACIRAARPGRDKRPAPDAMLSFSGTTAGYTAARGPSTCNRVDLPRLDRRVPRGDLFATFTQGVRRRSGRYDDADCGSTQCVGFRDTYPFVVLLLVREAVR</sequence>
<proteinExistence type="predicted"/>
<reference evidence="1" key="1">
    <citation type="submission" date="2023-03" db="EMBL/GenBank/DDBJ databases">
        <title>Massive genome expansion in bonnet fungi (Mycena s.s.) driven by repeated elements and novel gene families across ecological guilds.</title>
        <authorList>
            <consortium name="Lawrence Berkeley National Laboratory"/>
            <person name="Harder C.B."/>
            <person name="Miyauchi S."/>
            <person name="Viragh M."/>
            <person name="Kuo A."/>
            <person name="Thoen E."/>
            <person name="Andreopoulos B."/>
            <person name="Lu D."/>
            <person name="Skrede I."/>
            <person name="Drula E."/>
            <person name="Henrissat B."/>
            <person name="Morin E."/>
            <person name="Kohler A."/>
            <person name="Barry K."/>
            <person name="LaButti K."/>
            <person name="Morin E."/>
            <person name="Salamov A."/>
            <person name="Lipzen A."/>
            <person name="Mereny Z."/>
            <person name="Hegedus B."/>
            <person name="Baldrian P."/>
            <person name="Stursova M."/>
            <person name="Weitz H."/>
            <person name="Taylor A."/>
            <person name="Grigoriev I.V."/>
            <person name="Nagy L.G."/>
            <person name="Martin F."/>
            <person name="Kauserud H."/>
        </authorList>
    </citation>
    <scope>NUCLEOTIDE SEQUENCE</scope>
    <source>
        <strain evidence="1">CBHHK067</strain>
    </source>
</reference>
<protein>
    <submittedName>
        <fullName evidence="1">Uncharacterized protein</fullName>
    </submittedName>
</protein>